<dbReference type="Proteomes" id="UP001274830">
    <property type="component" value="Unassembled WGS sequence"/>
</dbReference>
<organism evidence="1 2">
    <name type="scientific">Recurvomyces mirabilis</name>
    <dbReference type="NCBI Taxonomy" id="574656"/>
    <lineage>
        <taxon>Eukaryota</taxon>
        <taxon>Fungi</taxon>
        <taxon>Dikarya</taxon>
        <taxon>Ascomycota</taxon>
        <taxon>Pezizomycotina</taxon>
        <taxon>Dothideomycetes</taxon>
        <taxon>Dothideomycetidae</taxon>
        <taxon>Mycosphaerellales</taxon>
        <taxon>Teratosphaeriaceae</taxon>
        <taxon>Recurvomyces</taxon>
    </lineage>
</organism>
<dbReference type="EMBL" id="JAUTXT010000021">
    <property type="protein sequence ID" value="KAK3674192.1"/>
    <property type="molecule type" value="Genomic_DNA"/>
</dbReference>
<accession>A0AAE0WM32</accession>
<sequence length="726" mass="78756">MSDVRDFCANKSGVNFSGPLSGNVFANYADADLQVRQSVLDTTASFAESDCLDYMLYILWQCPSSGGQAPGGTYTSDGLTWTITLRPSSKRNIDASTTTAIEVRQADVGPFLRCTAPGQTSHADIEDYVREFCSTHASNPFVYLTQDTHQHGSVGVYEWGCAFGKTVTFAEQTCIDNMLRILQNCPASGDLTPRGEYVTQSDCLSWVITAADNLLDPGAGDKIESAKLSKRSSVTCDSSTSSETYGILEDHAITFCEAFDGKPVAQTDAAVYLGTKYDYGYAVNHCPSNSANSTKQSVNQAICVDNMLAILDNCHGQDSTKAFGGTYTDEFYCIKYTIKIIPTINSRESNLISRRHPTSYAAHQFDAGDVVGGSLDRRNIPVCHHDKPCQSWNHVLYNVFTFCLEHEYEPIVDNVTYHTDNGTYGVATWGDTSPLLTIDSCYTGFMNIMAACGVPGQDVHGGGYISAQSNLIFEYDLDAQIKARRSDPERCDHGLAAPTTALTNIATTFCDKYASGTVSGEQVLSETFPLVGRMLATFKRSSSCTYTKHYDIPHDFCTSALNELLRQCSSGQSSTGGSVELGNCLSYEITIHDNIIDHPTAPQARQADQIKCGENPCVASSVAVQNATDSFCHTFNGWTLKRNNTISAQVTVSPVAEDGSCLKAGISITNSCFEFFTWYKPCEAGFDDIMDDCDNGNTETSGGTVTAGDNGCVKYKLEVYTAEDGC</sequence>
<name>A0AAE0WM32_9PEZI</name>
<protein>
    <submittedName>
        <fullName evidence="1">Uncharacterized protein</fullName>
    </submittedName>
</protein>
<comment type="caution">
    <text evidence="1">The sequence shown here is derived from an EMBL/GenBank/DDBJ whole genome shotgun (WGS) entry which is preliminary data.</text>
</comment>
<gene>
    <name evidence="1" type="ORF">LTR78_006039</name>
</gene>
<dbReference type="AlphaFoldDB" id="A0AAE0WM32"/>
<evidence type="ECO:0000313" key="1">
    <source>
        <dbReference type="EMBL" id="KAK3674192.1"/>
    </source>
</evidence>
<proteinExistence type="predicted"/>
<keyword evidence="2" id="KW-1185">Reference proteome</keyword>
<evidence type="ECO:0000313" key="2">
    <source>
        <dbReference type="Proteomes" id="UP001274830"/>
    </source>
</evidence>
<reference evidence="1" key="1">
    <citation type="submission" date="2023-07" db="EMBL/GenBank/DDBJ databases">
        <title>Black Yeasts Isolated from many extreme environments.</title>
        <authorList>
            <person name="Coleine C."/>
            <person name="Stajich J.E."/>
            <person name="Selbmann L."/>
        </authorList>
    </citation>
    <scope>NUCLEOTIDE SEQUENCE</scope>
    <source>
        <strain evidence="1">CCFEE 5485</strain>
    </source>
</reference>